<keyword evidence="1" id="KW-0732">Signal</keyword>
<evidence type="ECO:0000313" key="2">
    <source>
        <dbReference type="EMBL" id="MFC4221394.1"/>
    </source>
</evidence>
<protein>
    <submittedName>
        <fullName evidence="2">Uncharacterized protein</fullName>
    </submittedName>
</protein>
<reference evidence="3" key="1">
    <citation type="journal article" date="2019" name="Int. J. Syst. Evol. Microbiol.">
        <title>The Global Catalogue of Microorganisms (GCM) 10K type strain sequencing project: providing services to taxonomists for standard genome sequencing and annotation.</title>
        <authorList>
            <consortium name="The Broad Institute Genomics Platform"/>
            <consortium name="The Broad Institute Genome Sequencing Center for Infectious Disease"/>
            <person name="Wu L."/>
            <person name="Ma J."/>
        </authorList>
    </citation>
    <scope>NUCLEOTIDE SEQUENCE [LARGE SCALE GENOMIC DNA]</scope>
    <source>
        <strain evidence="3">CGMCC 1.15774</strain>
    </source>
</reference>
<keyword evidence="3" id="KW-1185">Reference proteome</keyword>
<evidence type="ECO:0000313" key="3">
    <source>
        <dbReference type="Proteomes" id="UP001595841"/>
    </source>
</evidence>
<gene>
    <name evidence="2" type="ORF">ACFOWS_14675</name>
</gene>
<evidence type="ECO:0000256" key="1">
    <source>
        <dbReference type="SAM" id="SignalP"/>
    </source>
</evidence>
<organism evidence="2 3">
    <name type="scientific">Flagellimonas marina</name>
    <dbReference type="NCBI Taxonomy" id="1775168"/>
    <lineage>
        <taxon>Bacteria</taxon>
        <taxon>Pseudomonadati</taxon>
        <taxon>Bacteroidota</taxon>
        <taxon>Flavobacteriia</taxon>
        <taxon>Flavobacteriales</taxon>
        <taxon>Flavobacteriaceae</taxon>
        <taxon>Flagellimonas</taxon>
    </lineage>
</organism>
<name>A0ABV8PPD6_9FLAO</name>
<proteinExistence type="predicted"/>
<dbReference type="EMBL" id="JBHSCL010000009">
    <property type="protein sequence ID" value="MFC4221394.1"/>
    <property type="molecule type" value="Genomic_DNA"/>
</dbReference>
<dbReference type="RefSeq" id="WP_379766038.1">
    <property type="nucleotide sequence ID" value="NZ_JBHSCL010000009.1"/>
</dbReference>
<dbReference type="Proteomes" id="UP001595841">
    <property type="component" value="Unassembled WGS sequence"/>
</dbReference>
<accession>A0ABV8PPD6</accession>
<sequence>MKWFGYVFVLVIFTTNTVFAQNHKVDSKKQRISFFMERAQQDAKYEQTLVTGNKEDELDIWKDQKRFEKDLKDWDWVSYDAYMFAKKNAYLKHDEVCEDHCNHTDYYFEQITPYLMYQPYDYHKQKISLGTEVYNRTLSEWQVKIK</sequence>
<feature type="signal peptide" evidence="1">
    <location>
        <begin position="1"/>
        <end position="20"/>
    </location>
</feature>
<feature type="chain" id="PRO_5047145922" evidence="1">
    <location>
        <begin position="21"/>
        <end position="146"/>
    </location>
</feature>
<comment type="caution">
    <text evidence="2">The sequence shown here is derived from an EMBL/GenBank/DDBJ whole genome shotgun (WGS) entry which is preliminary data.</text>
</comment>